<gene>
    <name evidence="1" type="ORF">E6A44_018630</name>
</gene>
<keyword evidence="2" id="KW-1185">Reference proteome</keyword>
<protein>
    <recommendedName>
        <fullName evidence="3">Bacteriocin-type signal sequence-containing protein</fullName>
    </recommendedName>
</protein>
<accession>A0ABW9JE62</accession>
<organism evidence="1 2">
    <name type="scientific">Pedobacter ureilyticus</name>
    <dbReference type="NCBI Taxonomy" id="1393051"/>
    <lineage>
        <taxon>Bacteria</taxon>
        <taxon>Pseudomonadati</taxon>
        <taxon>Bacteroidota</taxon>
        <taxon>Sphingobacteriia</taxon>
        <taxon>Sphingobacteriales</taxon>
        <taxon>Sphingobacteriaceae</taxon>
        <taxon>Pedobacter</taxon>
    </lineage>
</organism>
<reference evidence="1 2" key="1">
    <citation type="submission" date="2024-12" db="EMBL/GenBank/DDBJ databases">
        <authorList>
            <person name="Hu S."/>
        </authorList>
    </citation>
    <scope>NUCLEOTIDE SEQUENCE [LARGE SCALE GENOMIC DNA]</scope>
    <source>
        <strain evidence="1 2">THG-T11</strain>
    </source>
</reference>
<comment type="caution">
    <text evidence="1">The sequence shown here is derived from an EMBL/GenBank/DDBJ whole genome shotgun (WGS) entry which is preliminary data.</text>
</comment>
<evidence type="ECO:0008006" key="3">
    <source>
        <dbReference type="Google" id="ProtNLM"/>
    </source>
</evidence>
<dbReference type="Proteomes" id="UP001517247">
    <property type="component" value="Unassembled WGS sequence"/>
</dbReference>
<sequence>MKNLDLNKMNFPGATTLNRQDLKKILGGNTEVEEIGGGTGAGNYKCVYPTGESVCLYYSSTPYCGKDYLGEQGTLKSC</sequence>
<name>A0ABW9JE62_9SPHI</name>
<dbReference type="EMBL" id="SSHJ02000009">
    <property type="protein sequence ID" value="MFN0257607.1"/>
    <property type="molecule type" value="Genomic_DNA"/>
</dbReference>
<proteinExistence type="predicted"/>
<evidence type="ECO:0000313" key="2">
    <source>
        <dbReference type="Proteomes" id="UP001517247"/>
    </source>
</evidence>
<dbReference type="RefSeq" id="WP_138724673.1">
    <property type="nucleotide sequence ID" value="NZ_SSHJ02000009.1"/>
</dbReference>
<evidence type="ECO:0000313" key="1">
    <source>
        <dbReference type="EMBL" id="MFN0257607.1"/>
    </source>
</evidence>